<proteinExistence type="inferred from homology"/>
<dbReference type="PIRSF" id="PIRSF004692">
    <property type="entry name" value="KdsD_KpsF"/>
    <property type="match status" value="1"/>
</dbReference>
<organism evidence="5 6">
    <name type="scientific">Neoasaia chiangmaiensis</name>
    <dbReference type="NCBI Taxonomy" id="320497"/>
    <lineage>
        <taxon>Bacteria</taxon>
        <taxon>Pseudomonadati</taxon>
        <taxon>Pseudomonadota</taxon>
        <taxon>Alphaproteobacteria</taxon>
        <taxon>Acetobacterales</taxon>
        <taxon>Acetobacteraceae</taxon>
        <taxon>Neoasaia</taxon>
    </lineage>
</organism>
<dbReference type="Gene3D" id="3.10.580.10">
    <property type="entry name" value="CBS-domain"/>
    <property type="match status" value="1"/>
</dbReference>
<comment type="similarity">
    <text evidence="1 4">Belongs to the SIS family. GutQ/KpsF subfamily.</text>
</comment>
<reference evidence="5 6" key="1">
    <citation type="submission" date="2016-03" db="EMBL/GenBank/DDBJ databases">
        <title>Acetic acid bacteria sequencing.</title>
        <authorList>
            <person name="Brandt J."/>
            <person name="Jakob F."/>
            <person name="Vogel R.F."/>
        </authorList>
    </citation>
    <scope>NUCLEOTIDE SEQUENCE [LARGE SCALE GENOMIC DNA]</scope>
    <source>
        <strain evidence="5 6">NBRC 101099</strain>
    </source>
</reference>
<evidence type="ECO:0000256" key="2">
    <source>
        <dbReference type="ARBA" id="ARBA00022737"/>
    </source>
</evidence>
<dbReference type="InterPro" id="IPR004800">
    <property type="entry name" value="KdsD/KpsF-type"/>
</dbReference>
<evidence type="ECO:0000256" key="1">
    <source>
        <dbReference type="ARBA" id="ARBA00008165"/>
    </source>
</evidence>
<keyword evidence="6" id="KW-1185">Reference proteome</keyword>
<dbReference type="InterPro" id="IPR046348">
    <property type="entry name" value="SIS_dom_sf"/>
</dbReference>
<dbReference type="AlphaFoldDB" id="A0A1U9KRL0"/>
<sequence length="341" mass="36070">MTEFNLLSQQHAADRATRSLRSAAATLEAERHGLEHLRDALAATDGLGSAFAAVVERILTCSGRVILSGIGKSGHIARKIQATLASTGTPSLFVHPAEAAHGDLGMIGDDDVLVILSQSGETSELAALLEYGVRHDLPIVGVTAMLESTLARASSYVLTIPRAREACPMGLAPTTSTLMQLALGDALAIALLEQRGFTANDFSAFHPGGQLGAKLRPVQTLMHTGEALPLGRGDMPLSAVIMEMTRKAFGCMGVLDDEDRLIGLITDGDLRPALMHDLSTTRAETIMNRGPITITPDALAQEAVRVMNARTKPITSLFVLDENGRPIGIVHVHDLLRAGIA</sequence>
<evidence type="ECO:0000313" key="6">
    <source>
        <dbReference type="Proteomes" id="UP000188604"/>
    </source>
</evidence>
<dbReference type="RefSeq" id="WP_077807414.1">
    <property type="nucleotide sequence ID" value="NZ_BJXS01000003.1"/>
</dbReference>
<evidence type="ECO:0000256" key="4">
    <source>
        <dbReference type="PIRNR" id="PIRNR004692"/>
    </source>
</evidence>
<dbReference type="Proteomes" id="UP000188604">
    <property type="component" value="Chromosome"/>
</dbReference>
<dbReference type="PANTHER" id="PTHR42745">
    <property type="match status" value="1"/>
</dbReference>
<dbReference type="InterPro" id="IPR001347">
    <property type="entry name" value="SIS_dom"/>
</dbReference>
<dbReference type="Pfam" id="PF01380">
    <property type="entry name" value="SIS"/>
    <property type="match status" value="1"/>
</dbReference>
<dbReference type="EMBL" id="CP014691">
    <property type="protein sequence ID" value="AQS88385.1"/>
    <property type="molecule type" value="Genomic_DNA"/>
</dbReference>
<protein>
    <submittedName>
        <fullName evidence="5">D-arabinose 5-phosphate</fullName>
    </submittedName>
</protein>
<dbReference type="CDD" id="cd04604">
    <property type="entry name" value="CBS_pair_SIS_assoc"/>
    <property type="match status" value="1"/>
</dbReference>
<dbReference type="PROSITE" id="PS51464">
    <property type="entry name" value="SIS"/>
    <property type="match status" value="1"/>
</dbReference>
<dbReference type="GO" id="GO:0005975">
    <property type="term" value="P:carbohydrate metabolic process"/>
    <property type="evidence" value="ECO:0007669"/>
    <property type="project" value="InterPro"/>
</dbReference>
<dbReference type="NCBIfam" id="TIGR00393">
    <property type="entry name" value="kpsF"/>
    <property type="match status" value="1"/>
</dbReference>
<dbReference type="Pfam" id="PF00571">
    <property type="entry name" value="CBS"/>
    <property type="match status" value="2"/>
</dbReference>
<keyword evidence="2" id="KW-0677">Repeat</keyword>
<dbReference type="SMART" id="SM00116">
    <property type="entry name" value="CBS"/>
    <property type="match status" value="2"/>
</dbReference>
<gene>
    <name evidence="5" type="ORF">A0U93_11010</name>
</gene>
<accession>A0A1U9KRL0</accession>
<dbReference type="GO" id="GO:0097367">
    <property type="term" value="F:carbohydrate derivative binding"/>
    <property type="evidence" value="ECO:0007669"/>
    <property type="project" value="InterPro"/>
</dbReference>
<dbReference type="OrthoDB" id="9762536at2"/>
<dbReference type="PROSITE" id="PS51371">
    <property type="entry name" value="CBS"/>
    <property type="match status" value="2"/>
</dbReference>
<dbReference type="FunFam" id="3.40.50.10490:FF:000011">
    <property type="entry name" value="Arabinose 5-phosphate isomerase"/>
    <property type="match status" value="1"/>
</dbReference>
<dbReference type="PANTHER" id="PTHR42745:SF1">
    <property type="entry name" value="ARABINOSE 5-PHOSPHATE ISOMERASE KDSD"/>
    <property type="match status" value="1"/>
</dbReference>
<dbReference type="InterPro" id="IPR000644">
    <property type="entry name" value="CBS_dom"/>
</dbReference>
<dbReference type="GO" id="GO:0019146">
    <property type="term" value="F:arabinose-5-phosphate isomerase activity"/>
    <property type="evidence" value="ECO:0007669"/>
    <property type="project" value="UniProtKB-ARBA"/>
</dbReference>
<dbReference type="InterPro" id="IPR050986">
    <property type="entry name" value="GutQ/KpsF_isomerases"/>
</dbReference>
<evidence type="ECO:0000256" key="3">
    <source>
        <dbReference type="ARBA" id="ARBA00023122"/>
    </source>
</evidence>
<evidence type="ECO:0000313" key="5">
    <source>
        <dbReference type="EMBL" id="AQS88385.1"/>
    </source>
</evidence>
<dbReference type="GO" id="GO:1901135">
    <property type="term" value="P:carbohydrate derivative metabolic process"/>
    <property type="evidence" value="ECO:0007669"/>
    <property type="project" value="InterPro"/>
</dbReference>
<dbReference type="STRING" id="320497.A0U93_11010"/>
<dbReference type="InterPro" id="IPR035474">
    <property type="entry name" value="SIS_Kpsf"/>
</dbReference>
<dbReference type="InterPro" id="IPR046342">
    <property type="entry name" value="CBS_dom_sf"/>
</dbReference>
<keyword evidence="3" id="KW-0129">CBS domain</keyword>
<dbReference type="Gene3D" id="3.40.50.10490">
    <property type="entry name" value="Glucose-6-phosphate isomerase like protein, domain 1"/>
    <property type="match status" value="1"/>
</dbReference>
<name>A0A1U9KRL0_9PROT</name>
<dbReference type="KEGG" id="nch:A0U93_11010"/>
<dbReference type="SUPFAM" id="SSF53697">
    <property type="entry name" value="SIS domain"/>
    <property type="match status" value="1"/>
</dbReference>
<dbReference type="CDD" id="cd05014">
    <property type="entry name" value="SIS_Kpsf"/>
    <property type="match status" value="1"/>
</dbReference>